<protein>
    <submittedName>
        <fullName evidence="1">Uncharacterized protein</fullName>
    </submittedName>
</protein>
<organism evidence="1 2">
    <name type="scientific">Stephania japonica</name>
    <dbReference type="NCBI Taxonomy" id="461633"/>
    <lineage>
        <taxon>Eukaryota</taxon>
        <taxon>Viridiplantae</taxon>
        <taxon>Streptophyta</taxon>
        <taxon>Embryophyta</taxon>
        <taxon>Tracheophyta</taxon>
        <taxon>Spermatophyta</taxon>
        <taxon>Magnoliopsida</taxon>
        <taxon>Ranunculales</taxon>
        <taxon>Menispermaceae</taxon>
        <taxon>Menispermoideae</taxon>
        <taxon>Cissampelideae</taxon>
        <taxon>Stephania</taxon>
    </lineage>
</organism>
<dbReference type="EMBL" id="JBBNAE010000002">
    <property type="protein sequence ID" value="KAK9146590.1"/>
    <property type="molecule type" value="Genomic_DNA"/>
</dbReference>
<name>A0AAP0PM12_9MAGN</name>
<dbReference type="Proteomes" id="UP001417504">
    <property type="component" value="Unassembled WGS sequence"/>
</dbReference>
<sequence length="69" mass="7149">MCSPGDCGWLISSPGGCESWLIGSPGVHLQLVVVGLVDVFTGGGRCVHQGLVDMAWLMSSPGIDLYTGE</sequence>
<comment type="caution">
    <text evidence="1">The sequence shown here is derived from an EMBL/GenBank/DDBJ whole genome shotgun (WGS) entry which is preliminary data.</text>
</comment>
<evidence type="ECO:0000313" key="2">
    <source>
        <dbReference type="Proteomes" id="UP001417504"/>
    </source>
</evidence>
<accession>A0AAP0PM12</accession>
<gene>
    <name evidence="1" type="ORF">Sjap_006493</name>
</gene>
<reference evidence="1 2" key="1">
    <citation type="submission" date="2024-01" db="EMBL/GenBank/DDBJ databases">
        <title>Genome assemblies of Stephania.</title>
        <authorList>
            <person name="Yang L."/>
        </authorList>
    </citation>
    <scope>NUCLEOTIDE SEQUENCE [LARGE SCALE GENOMIC DNA]</scope>
    <source>
        <strain evidence="1">QJT</strain>
        <tissue evidence="1">Leaf</tissue>
    </source>
</reference>
<dbReference type="AlphaFoldDB" id="A0AAP0PM12"/>
<evidence type="ECO:0000313" key="1">
    <source>
        <dbReference type="EMBL" id="KAK9146590.1"/>
    </source>
</evidence>
<keyword evidence="2" id="KW-1185">Reference proteome</keyword>
<proteinExistence type="predicted"/>